<reference evidence="1" key="2">
    <citation type="submission" date="2024-10" db="UniProtKB">
        <authorList>
            <consortium name="EnsemblProtists"/>
        </authorList>
    </citation>
    <scope>IDENTIFICATION</scope>
</reference>
<proteinExistence type="predicted"/>
<dbReference type="RefSeq" id="XP_005792605.1">
    <property type="nucleotide sequence ID" value="XM_005792548.1"/>
</dbReference>
<evidence type="ECO:0000313" key="1">
    <source>
        <dbReference type="EnsemblProtists" id="EOD40176"/>
    </source>
</evidence>
<dbReference type="EnsemblProtists" id="EOD40176">
    <property type="protein sequence ID" value="EOD40176"/>
    <property type="gene ID" value="EMIHUDRAFT_439758"/>
</dbReference>
<sequence length="411" mass="42934">MTLLLVAGAVGLWPFDDELSYCRGGSLPPHQASLWHDGFPSATTPAALCEGSVVEQNDGTICIDGRLTYAQIAEALGRPTFAPAASSISINGHLTGGSANFVFGAEAAFLYDFVKNFRVDGIKYDAGPDLTNKLLAASSGQIDGVCLKPDFAMPRPAFYSISSQWLPASAPLPEDALTGASLAFFSLHSVVVERHTQSETDGTSWGASLGMRLFNAVAGIPLPSFVVSAVPGFLSLTGLLRLAMIGGTFSLDSAPQPLLAPGLAIENVQIDTEWSTFVAAVQGGLFRDAAALPLSFGVVVKKIVPAANATGCWSVPTAAIDIQAPVGEGPNLDEYTDAVVWPRLAAIGSVGLHFGKRLPAGSRLLRSALDKYSSCGAKTGLSINPAACYHPMCERAEAATEFVYPSSYYAA</sequence>
<dbReference type="KEGG" id="ehx:EMIHUDRAFT_439758"/>
<dbReference type="PaxDb" id="2903-EOD40176"/>
<dbReference type="HOGENOM" id="CLU_669833_0_0_1"/>
<accession>A0A0D3KWP1</accession>
<dbReference type="GeneID" id="17285447"/>
<keyword evidence="2" id="KW-1185">Reference proteome</keyword>
<name>A0A0D3KWP1_EMIH1</name>
<dbReference type="AlphaFoldDB" id="A0A0D3KWP1"/>
<reference evidence="2" key="1">
    <citation type="journal article" date="2013" name="Nature">
        <title>Pan genome of the phytoplankton Emiliania underpins its global distribution.</title>
        <authorList>
            <person name="Read B.A."/>
            <person name="Kegel J."/>
            <person name="Klute M.J."/>
            <person name="Kuo A."/>
            <person name="Lefebvre S.C."/>
            <person name="Maumus F."/>
            <person name="Mayer C."/>
            <person name="Miller J."/>
            <person name="Monier A."/>
            <person name="Salamov A."/>
            <person name="Young J."/>
            <person name="Aguilar M."/>
            <person name="Claverie J.M."/>
            <person name="Frickenhaus S."/>
            <person name="Gonzalez K."/>
            <person name="Herman E.K."/>
            <person name="Lin Y.C."/>
            <person name="Napier J."/>
            <person name="Ogata H."/>
            <person name="Sarno A.F."/>
            <person name="Shmutz J."/>
            <person name="Schroeder D."/>
            <person name="de Vargas C."/>
            <person name="Verret F."/>
            <person name="von Dassow P."/>
            <person name="Valentin K."/>
            <person name="Van de Peer Y."/>
            <person name="Wheeler G."/>
            <person name="Dacks J.B."/>
            <person name="Delwiche C.F."/>
            <person name="Dyhrman S.T."/>
            <person name="Glockner G."/>
            <person name="John U."/>
            <person name="Richards T."/>
            <person name="Worden A.Z."/>
            <person name="Zhang X."/>
            <person name="Grigoriev I.V."/>
            <person name="Allen A.E."/>
            <person name="Bidle K."/>
            <person name="Borodovsky M."/>
            <person name="Bowler C."/>
            <person name="Brownlee C."/>
            <person name="Cock J.M."/>
            <person name="Elias M."/>
            <person name="Gladyshev V.N."/>
            <person name="Groth M."/>
            <person name="Guda C."/>
            <person name="Hadaegh A."/>
            <person name="Iglesias-Rodriguez M.D."/>
            <person name="Jenkins J."/>
            <person name="Jones B.M."/>
            <person name="Lawson T."/>
            <person name="Leese F."/>
            <person name="Lindquist E."/>
            <person name="Lobanov A."/>
            <person name="Lomsadze A."/>
            <person name="Malik S.B."/>
            <person name="Marsh M.E."/>
            <person name="Mackinder L."/>
            <person name="Mock T."/>
            <person name="Mueller-Roeber B."/>
            <person name="Pagarete A."/>
            <person name="Parker M."/>
            <person name="Probert I."/>
            <person name="Quesneville H."/>
            <person name="Raines C."/>
            <person name="Rensing S.A."/>
            <person name="Riano-Pachon D.M."/>
            <person name="Richier S."/>
            <person name="Rokitta S."/>
            <person name="Shiraiwa Y."/>
            <person name="Soanes D.M."/>
            <person name="van der Giezen M."/>
            <person name="Wahlund T.M."/>
            <person name="Williams B."/>
            <person name="Wilson W."/>
            <person name="Wolfe G."/>
            <person name="Wurch L.L."/>
        </authorList>
    </citation>
    <scope>NUCLEOTIDE SEQUENCE</scope>
</reference>
<organism evidence="1 2">
    <name type="scientific">Emiliania huxleyi (strain CCMP1516)</name>
    <dbReference type="NCBI Taxonomy" id="280463"/>
    <lineage>
        <taxon>Eukaryota</taxon>
        <taxon>Haptista</taxon>
        <taxon>Haptophyta</taxon>
        <taxon>Prymnesiophyceae</taxon>
        <taxon>Isochrysidales</taxon>
        <taxon>Noelaerhabdaceae</taxon>
        <taxon>Emiliania</taxon>
    </lineage>
</organism>
<protein>
    <submittedName>
        <fullName evidence="1">Uncharacterized protein</fullName>
    </submittedName>
</protein>
<evidence type="ECO:0000313" key="2">
    <source>
        <dbReference type="Proteomes" id="UP000013827"/>
    </source>
</evidence>
<dbReference type="Proteomes" id="UP000013827">
    <property type="component" value="Unassembled WGS sequence"/>
</dbReference>